<evidence type="ECO:0000259" key="17">
    <source>
        <dbReference type="PROSITE" id="PS51975"/>
    </source>
</evidence>
<comment type="caution">
    <text evidence="18">The sequence shown here is derived from an EMBL/GenBank/DDBJ whole genome shotgun (WGS) entry which is preliminary data.</text>
</comment>
<evidence type="ECO:0000256" key="2">
    <source>
        <dbReference type="ARBA" id="ARBA00001946"/>
    </source>
</evidence>
<keyword evidence="10 14" id="KW-0479">Metal-binding</keyword>
<dbReference type="Gene3D" id="3.30.420.10">
    <property type="entry name" value="Ribonuclease H-like superfamily/Ribonuclease H"/>
    <property type="match status" value="1"/>
</dbReference>
<dbReference type="NCBIfam" id="NF000594">
    <property type="entry name" value="PRK00015.1-1"/>
    <property type="match status" value="1"/>
</dbReference>
<keyword evidence="12 14" id="KW-0378">Hydrolase</keyword>
<dbReference type="GO" id="GO:0004523">
    <property type="term" value="F:RNA-DNA hybrid ribonuclease activity"/>
    <property type="evidence" value="ECO:0007669"/>
    <property type="project" value="UniProtKB-EC"/>
</dbReference>
<gene>
    <name evidence="14" type="primary">rnhB</name>
    <name evidence="18" type="ORF">ACFODW_17530</name>
</gene>
<dbReference type="HAMAP" id="MF_00052_B">
    <property type="entry name" value="RNase_HII_B"/>
    <property type="match status" value="1"/>
</dbReference>
<evidence type="ECO:0000256" key="5">
    <source>
        <dbReference type="ARBA" id="ARBA00007383"/>
    </source>
</evidence>
<dbReference type="CDD" id="cd07182">
    <property type="entry name" value="RNase_HII_bacteria_HII_like"/>
    <property type="match status" value="1"/>
</dbReference>
<comment type="cofactor">
    <cofactor evidence="2">
        <name>Mg(2+)</name>
        <dbReference type="ChEBI" id="CHEBI:18420"/>
    </cofactor>
</comment>
<keyword evidence="8 14" id="KW-0963">Cytoplasm</keyword>
<dbReference type="EMBL" id="JBHRRZ010000040">
    <property type="protein sequence ID" value="MFC2950127.1"/>
    <property type="molecule type" value="Genomic_DNA"/>
</dbReference>
<evidence type="ECO:0000313" key="19">
    <source>
        <dbReference type="Proteomes" id="UP001595387"/>
    </source>
</evidence>
<dbReference type="Pfam" id="PF01351">
    <property type="entry name" value="RNase_HII"/>
    <property type="match status" value="1"/>
</dbReference>
<evidence type="ECO:0000256" key="12">
    <source>
        <dbReference type="ARBA" id="ARBA00022801"/>
    </source>
</evidence>
<reference evidence="19" key="1">
    <citation type="journal article" date="2019" name="Int. J. Syst. Evol. Microbiol.">
        <title>The Global Catalogue of Microorganisms (GCM) 10K type strain sequencing project: providing services to taxonomists for standard genome sequencing and annotation.</title>
        <authorList>
            <consortium name="The Broad Institute Genomics Platform"/>
            <consortium name="The Broad Institute Genome Sequencing Center for Infectious Disease"/>
            <person name="Wu L."/>
            <person name="Ma J."/>
        </authorList>
    </citation>
    <scope>NUCLEOTIDE SEQUENCE [LARGE SCALE GENOMIC DNA]</scope>
    <source>
        <strain evidence="19">KCTC 13193</strain>
    </source>
</reference>
<feature type="binding site" evidence="14 15">
    <location>
        <position position="77"/>
    </location>
    <ligand>
        <name>a divalent metal cation</name>
        <dbReference type="ChEBI" id="CHEBI:60240"/>
    </ligand>
</feature>
<sequence length="256" mass="28677">MEKQPIRVLKELLKSGELDEQDVNELKKDERKGVQSLVKAYEKEKRMKKQLEDNFREMGIFEREARLAGKTYIAGIDEAGRGPLAGPVVAAAVILPADFKLLGLNDSKQLSETSRKRFCGMIKEQAVSYGISIINNERIDEINIHEAGKQAMLEAVSKLDPKPDHLLIDALELDGLPCSSESIIKGDSKSISIAAASILAKVTRDERMKELHQEYPMYDFASNMGYGTKSHMESLRRNGSSPYHRKSFAPVRNVIE</sequence>
<name>A0ABV7AAK5_9BACI</name>
<dbReference type="EC" id="3.1.26.4" evidence="6 14"/>
<evidence type="ECO:0000256" key="9">
    <source>
        <dbReference type="ARBA" id="ARBA00022722"/>
    </source>
</evidence>
<feature type="domain" description="RNase H type-2" evidence="17">
    <location>
        <begin position="71"/>
        <end position="256"/>
    </location>
</feature>
<evidence type="ECO:0000256" key="16">
    <source>
        <dbReference type="RuleBase" id="RU003515"/>
    </source>
</evidence>
<evidence type="ECO:0000256" key="1">
    <source>
        <dbReference type="ARBA" id="ARBA00000077"/>
    </source>
</evidence>
<dbReference type="Proteomes" id="UP001595387">
    <property type="component" value="Unassembled WGS sequence"/>
</dbReference>
<evidence type="ECO:0000256" key="4">
    <source>
        <dbReference type="ARBA" id="ARBA00004496"/>
    </source>
</evidence>
<feature type="binding site" evidence="14 15">
    <location>
        <position position="78"/>
    </location>
    <ligand>
        <name>a divalent metal cation</name>
        <dbReference type="ChEBI" id="CHEBI:60240"/>
    </ligand>
</feature>
<evidence type="ECO:0000256" key="3">
    <source>
        <dbReference type="ARBA" id="ARBA00004065"/>
    </source>
</evidence>
<keyword evidence="13 14" id="KW-0464">Manganese</keyword>
<dbReference type="SUPFAM" id="SSF53098">
    <property type="entry name" value="Ribonuclease H-like"/>
    <property type="match status" value="1"/>
</dbReference>
<feature type="binding site" evidence="14 15">
    <location>
        <position position="169"/>
    </location>
    <ligand>
        <name>a divalent metal cation</name>
        <dbReference type="ChEBI" id="CHEBI:60240"/>
    </ligand>
</feature>
<dbReference type="InterPro" id="IPR001352">
    <property type="entry name" value="RNase_HII/HIII"/>
</dbReference>
<keyword evidence="9 14" id="KW-0540">Nuclease</keyword>
<dbReference type="PROSITE" id="PS51975">
    <property type="entry name" value="RNASE_H_2"/>
    <property type="match status" value="1"/>
</dbReference>
<evidence type="ECO:0000256" key="15">
    <source>
        <dbReference type="PROSITE-ProRule" id="PRU01319"/>
    </source>
</evidence>
<evidence type="ECO:0000256" key="14">
    <source>
        <dbReference type="HAMAP-Rule" id="MF_00052"/>
    </source>
</evidence>
<dbReference type="InterPro" id="IPR036397">
    <property type="entry name" value="RNaseH_sf"/>
</dbReference>
<evidence type="ECO:0000256" key="7">
    <source>
        <dbReference type="ARBA" id="ARBA00019179"/>
    </source>
</evidence>
<dbReference type="NCBIfam" id="NF000595">
    <property type="entry name" value="PRK00015.1-3"/>
    <property type="match status" value="1"/>
</dbReference>
<dbReference type="InterPro" id="IPR012337">
    <property type="entry name" value="RNaseH-like_sf"/>
</dbReference>
<dbReference type="RefSeq" id="WP_390308139.1">
    <property type="nucleotide sequence ID" value="NZ_JBHRRZ010000040.1"/>
</dbReference>
<evidence type="ECO:0000256" key="10">
    <source>
        <dbReference type="ARBA" id="ARBA00022723"/>
    </source>
</evidence>
<dbReference type="InterPro" id="IPR024567">
    <property type="entry name" value="RNase_HII/HIII_dom"/>
</dbReference>
<proteinExistence type="inferred from homology"/>
<evidence type="ECO:0000256" key="13">
    <source>
        <dbReference type="ARBA" id="ARBA00023211"/>
    </source>
</evidence>
<comment type="subcellular location">
    <subcellularLocation>
        <location evidence="4 14">Cytoplasm</location>
    </subcellularLocation>
</comment>
<dbReference type="InterPro" id="IPR022898">
    <property type="entry name" value="RNase_HII"/>
</dbReference>
<accession>A0ABV7AAK5</accession>
<keyword evidence="11 14" id="KW-0255">Endonuclease</keyword>
<comment type="similarity">
    <text evidence="5 14 16">Belongs to the RNase HII family.</text>
</comment>
<comment type="function">
    <text evidence="3 14 16">Endonuclease that specifically degrades the RNA of RNA-DNA hybrids.</text>
</comment>
<evidence type="ECO:0000313" key="18">
    <source>
        <dbReference type="EMBL" id="MFC2950127.1"/>
    </source>
</evidence>
<dbReference type="PANTHER" id="PTHR10954:SF18">
    <property type="entry name" value="RIBONUCLEASE HII"/>
    <property type="match status" value="1"/>
</dbReference>
<evidence type="ECO:0000256" key="8">
    <source>
        <dbReference type="ARBA" id="ARBA00022490"/>
    </source>
</evidence>
<dbReference type="PANTHER" id="PTHR10954">
    <property type="entry name" value="RIBONUCLEASE H2 SUBUNIT A"/>
    <property type="match status" value="1"/>
</dbReference>
<evidence type="ECO:0000256" key="11">
    <source>
        <dbReference type="ARBA" id="ARBA00022759"/>
    </source>
</evidence>
<protein>
    <recommendedName>
        <fullName evidence="7 14">Ribonuclease HII</fullName>
        <shortName evidence="14">RNase HII</shortName>
        <ecNumber evidence="6 14">3.1.26.4</ecNumber>
    </recommendedName>
</protein>
<comment type="catalytic activity">
    <reaction evidence="1 14 15 16">
        <text>Endonucleolytic cleavage to 5'-phosphomonoester.</text>
        <dbReference type="EC" id="3.1.26.4"/>
    </reaction>
</comment>
<organism evidence="18 19">
    <name type="scientific">Virgibacillus sediminis</name>
    <dbReference type="NCBI Taxonomy" id="202260"/>
    <lineage>
        <taxon>Bacteria</taxon>
        <taxon>Bacillati</taxon>
        <taxon>Bacillota</taxon>
        <taxon>Bacilli</taxon>
        <taxon>Bacillales</taxon>
        <taxon>Bacillaceae</taxon>
        <taxon>Virgibacillus</taxon>
    </lineage>
</organism>
<evidence type="ECO:0000256" key="6">
    <source>
        <dbReference type="ARBA" id="ARBA00012180"/>
    </source>
</evidence>
<comment type="cofactor">
    <cofactor evidence="14 15">
        <name>Mn(2+)</name>
        <dbReference type="ChEBI" id="CHEBI:29035"/>
    </cofactor>
    <cofactor evidence="14 15">
        <name>Mg(2+)</name>
        <dbReference type="ChEBI" id="CHEBI:18420"/>
    </cofactor>
    <text evidence="14 15">Manganese or magnesium. Binds 1 divalent metal ion per monomer in the absence of substrate. May bind a second metal ion after substrate binding.</text>
</comment>
<keyword evidence="19" id="KW-1185">Reference proteome</keyword>